<protein>
    <submittedName>
        <fullName evidence="2">(wild Malaysian banana) hypothetical protein</fullName>
    </submittedName>
</protein>
<dbReference type="EnsemblPlants" id="Ma08_t26740.1">
    <property type="protein sequence ID" value="Ma08_p26740.1"/>
    <property type="gene ID" value="Ma08_g26740"/>
</dbReference>
<gene>
    <name evidence="2" type="ORF">GSMUA_87540.1</name>
</gene>
<feature type="compositionally biased region" description="Gly residues" evidence="1">
    <location>
        <begin position="92"/>
        <end position="101"/>
    </location>
</feature>
<dbReference type="Gramene" id="Ma08_t26740.1">
    <property type="protein sequence ID" value="Ma08_p26740.1"/>
    <property type="gene ID" value="Ma08_g26740"/>
</dbReference>
<evidence type="ECO:0000313" key="3">
    <source>
        <dbReference type="EnsemblPlants" id="Ma08_p26740.1"/>
    </source>
</evidence>
<dbReference type="AlphaFoldDB" id="A0A804KB47"/>
<reference evidence="3" key="2">
    <citation type="submission" date="2021-05" db="UniProtKB">
        <authorList>
            <consortium name="EnsemblPlants"/>
        </authorList>
    </citation>
    <scope>IDENTIFICATION</scope>
    <source>
        <strain evidence="3">subsp. malaccensis</strain>
    </source>
</reference>
<dbReference type="InParanoid" id="A0A804KB47"/>
<reference evidence="2" key="1">
    <citation type="submission" date="2021-03" db="EMBL/GenBank/DDBJ databases">
        <authorList>
            <consortium name="Genoscope - CEA"/>
            <person name="William W."/>
        </authorList>
    </citation>
    <scope>NUCLEOTIDE SEQUENCE</scope>
    <source>
        <strain evidence="2">Doubled-haploid Pahang</strain>
    </source>
</reference>
<sequence>MVTRFLFWAEEEKSSYEHCVTVGKSHQIEPAWKGESHYTPREGEQPSKVLLAEQGPKALAEGVGVPEEGKLAEGTSGGGPLRTEEEAFKPVGSGGWLGLTGGEDRELVDRAVNRGEVMKEEGDGFPP</sequence>
<evidence type="ECO:0000313" key="4">
    <source>
        <dbReference type="Proteomes" id="UP000012960"/>
    </source>
</evidence>
<keyword evidence="4" id="KW-1185">Reference proteome</keyword>
<accession>A0A804KB47</accession>
<organism evidence="3 4">
    <name type="scientific">Musa acuminata subsp. malaccensis</name>
    <name type="common">Wild banana</name>
    <name type="synonym">Musa malaccensis</name>
    <dbReference type="NCBI Taxonomy" id="214687"/>
    <lineage>
        <taxon>Eukaryota</taxon>
        <taxon>Viridiplantae</taxon>
        <taxon>Streptophyta</taxon>
        <taxon>Embryophyta</taxon>
        <taxon>Tracheophyta</taxon>
        <taxon>Spermatophyta</taxon>
        <taxon>Magnoliopsida</taxon>
        <taxon>Liliopsida</taxon>
        <taxon>Zingiberales</taxon>
        <taxon>Musaceae</taxon>
        <taxon>Musa</taxon>
    </lineage>
</organism>
<evidence type="ECO:0000313" key="2">
    <source>
        <dbReference type="EMBL" id="CAG1832834.1"/>
    </source>
</evidence>
<proteinExistence type="predicted"/>
<dbReference type="Proteomes" id="UP000012960">
    <property type="component" value="Unplaced"/>
</dbReference>
<feature type="region of interest" description="Disordered" evidence="1">
    <location>
        <begin position="66"/>
        <end position="101"/>
    </location>
</feature>
<evidence type="ECO:0000256" key="1">
    <source>
        <dbReference type="SAM" id="MobiDB-lite"/>
    </source>
</evidence>
<name>A0A804KB47_MUSAM</name>
<dbReference type="EMBL" id="HG996472">
    <property type="protein sequence ID" value="CAG1832834.1"/>
    <property type="molecule type" value="Genomic_DNA"/>
</dbReference>